<dbReference type="Proteomes" id="UP000326924">
    <property type="component" value="Unassembled WGS sequence"/>
</dbReference>
<feature type="chain" id="PRO_5023875470" description="Plastocyanin-like domain-containing protein" evidence="1">
    <location>
        <begin position="21"/>
        <end position="150"/>
    </location>
</feature>
<comment type="caution">
    <text evidence="2">The sequence shown here is derived from an EMBL/GenBank/DDBJ whole genome shotgun (WGS) entry which is preliminary data.</text>
</comment>
<evidence type="ECO:0000313" key="3">
    <source>
        <dbReference type="Proteomes" id="UP000326924"/>
    </source>
</evidence>
<feature type="signal peptide" evidence="1">
    <location>
        <begin position="1"/>
        <end position="20"/>
    </location>
</feature>
<name>A0A5J5F6E9_9PEZI</name>
<protein>
    <recommendedName>
        <fullName evidence="4">Plastocyanin-like domain-containing protein</fullName>
    </recommendedName>
</protein>
<sequence>MHLHGLFFGIILVILRALEGFLDFPLIHVMAIARSEHSLNGCDDGCHGDLVPHPIGGGHAKGWFRQPGIDMDLYANGPYSSGITDTGTATPASGFTATTIESSTITPDSTSSWDPSSWDSWIMASLKVASRPIEVSVTTVLLAVVAADSS</sequence>
<dbReference type="EMBL" id="VXIS01000029">
    <property type="protein sequence ID" value="KAA8912072.1"/>
    <property type="molecule type" value="Genomic_DNA"/>
</dbReference>
<gene>
    <name evidence="2" type="ORF">FN846DRAFT_903954</name>
</gene>
<keyword evidence="1" id="KW-0732">Signal</keyword>
<keyword evidence="3" id="KW-1185">Reference proteome</keyword>
<dbReference type="InParanoid" id="A0A5J5F6E9"/>
<accession>A0A5J5F6E9</accession>
<evidence type="ECO:0000313" key="2">
    <source>
        <dbReference type="EMBL" id="KAA8912072.1"/>
    </source>
</evidence>
<evidence type="ECO:0008006" key="4">
    <source>
        <dbReference type="Google" id="ProtNLM"/>
    </source>
</evidence>
<reference evidence="2 3" key="1">
    <citation type="submission" date="2019-09" db="EMBL/GenBank/DDBJ databases">
        <title>Draft genome of the ectomycorrhizal ascomycete Sphaerosporella brunnea.</title>
        <authorList>
            <consortium name="DOE Joint Genome Institute"/>
            <person name="Benucci G.M."/>
            <person name="Marozzi G."/>
            <person name="Antonielli L."/>
            <person name="Sanchez S."/>
            <person name="Marco P."/>
            <person name="Wang X."/>
            <person name="Falini L.B."/>
            <person name="Barry K."/>
            <person name="Haridas S."/>
            <person name="Lipzen A."/>
            <person name="Labutti K."/>
            <person name="Grigoriev I.V."/>
            <person name="Murat C."/>
            <person name="Martin F."/>
            <person name="Albertini E."/>
            <person name="Donnini D."/>
            <person name="Bonito G."/>
        </authorList>
    </citation>
    <scope>NUCLEOTIDE SEQUENCE [LARGE SCALE GENOMIC DNA]</scope>
    <source>
        <strain evidence="2 3">Sb_GMNB300</strain>
    </source>
</reference>
<evidence type="ECO:0000256" key="1">
    <source>
        <dbReference type="SAM" id="SignalP"/>
    </source>
</evidence>
<dbReference type="AlphaFoldDB" id="A0A5J5F6E9"/>
<proteinExistence type="predicted"/>
<organism evidence="2 3">
    <name type="scientific">Sphaerosporella brunnea</name>
    <dbReference type="NCBI Taxonomy" id="1250544"/>
    <lineage>
        <taxon>Eukaryota</taxon>
        <taxon>Fungi</taxon>
        <taxon>Dikarya</taxon>
        <taxon>Ascomycota</taxon>
        <taxon>Pezizomycotina</taxon>
        <taxon>Pezizomycetes</taxon>
        <taxon>Pezizales</taxon>
        <taxon>Pyronemataceae</taxon>
        <taxon>Sphaerosporella</taxon>
    </lineage>
</organism>